<reference evidence="1 2" key="1">
    <citation type="submission" date="2022-06" db="EMBL/GenBank/DDBJ databases">
        <title>Janthinobacterium kumbetensis sp. nov., isolated from spring water in Turkey.</title>
        <authorList>
            <person name="Inan Bektas K."/>
            <person name="Belduz A.A."/>
            <person name="Canakci S."/>
            <person name="Nalcaoglu A."/>
            <person name="Ceylan E."/>
            <person name="Kati H."/>
        </authorList>
    </citation>
    <scope>NUCLEOTIDE SEQUENCE [LARGE SCALE GENOMIC DNA]</scope>
    <source>
        <strain evidence="1 2">GK</strain>
    </source>
</reference>
<dbReference type="RefSeq" id="WP_251350841.1">
    <property type="nucleotide sequence ID" value="NZ_JAMQGR010000007.1"/>
</dbReference>
<proteinExistence type="predicted"/>
<gene>
    <name evidence="1" type="ORF">NCG91_19370</name>
</gene>
<protein>
    <submittedName>
        <fullName evidence="1">Uncharacterized protein</fullName>
    </submittedName>
</protein>
<dbReference type="Proteomes" id="UP001202243">
    <property type="component" value="Unassembled WGS sequence"/>
</dbReference>
<dbReference type="EMBL" id="JAMQGR010000007">
    <property type="protein sequence ID" value="MCM2567771.1"/>
    <property type="molecule type" value="Genomic_DNA"/>
</dbReference>
<sequence>MELYRVYVQTDDHPHILEMIVAGENLRDAKKKALGHVKAANPTKGRAVATSQKNSTVVAAKKTGLAGALVVNKMPLTIHREIMKNLKEED</sequence>
<organism evidence="1 2">
    <name type="scientific">Janthinobacterium kumbetense</name>
    <dbReference type="NCBI Taxonomy" id="2950280"/>
    <lineage>
        <taxon>Bacteria</taxon>
        <taxon>Pseudomonadati</taxon>
        <taxon>Pseudomonadota</taxon>
        <taxon>Betaproteobacteria</taxon>
        <taxon>Burkholderiales</taxon>
        <taxon>Oxalobacteraceae</taxon>
        <taxon>Janthinobacterium</taxon>
    </lineage>
</organism>
<evidence type="ECO:0000313" key="1">
    <source>
        <dbReference type="EMBL" id="MCM2567771.1"/>
    </source>
</evidence>
<keyword evidence="2" id="KW-1185">Reference proteome</keyword>
<accession>A0ABT0WUR0</accession>
<comment type="caution">
    <text evidence="1">The sequence shown here is derived from an EMBL/GenBank/DDBJ whole genome shotgun (WGS) entry which is preliminary data.</text>
</comment>
<evidence type="ECO:0000313" key="2">
    <source>
        <dbReference type="Proteomes" id="UP001202243"/>
    </source>
</evidence>
<name>A0ABT0WUR0_9BURK</name>